<reference evidence="1" key="1">
    <citation type="journal article" date="2014" name="PLoS ONE">
        <title>Genome Information of Methylobacterium oryzae, a Plant-Probiotic Methylotroph in the Phyllosphere.</title>
        <authorList>
            <person name="Kwak M.J."/>
            <person name="Jeong H."/>
            <person name="Madhaiyan M."/>
            <person name="Lee Y."/>
            <person name="Sa T.M."/>
            <person name="Oh T.K."/>
            <person name="Kim J.F."/>
        </authorList>
    </citation>
    <scope>NUCLEOTIDE SEQUENCE</scope>
    <source>
        <strain evidence="1">CBMB20</strain>
        <plasmid evidence="1">pMOC1</plasmid>
    </source>
</reference>
<accession>A0A088B2A5</accession>
<geneLocation type="plasmid" evidence="1">
    <name>pMOC1</name>
</geneLocation>
<protein>
    <submittedName>
        <fullName evidence="1">Protein of unassigned function</fullName>
    </submittedName>
</protein>
<dbReference type="AlphaFoldDB" id="A0A088B2A5"/>
<keyword evidence="1" id="KW-0614">Plasmid</keyword>
<dbReference type="EMBL" id="JX627580">
    <property type="protein sequence ID" value="AGO88248.1"/>
    <property type="molecule type" value="Genomic_DNA"/>
</dbReference>
<evidence type="ECO:0000313" key="1">
    <source>
        <dbReference type="EMBL" id="AGO88248.1"/>
    </source>
</evidence>
<proteinExistence type="predicted"/>
<sequence length="217" mass="23290">MPRMILKWLEAWACAFGVIFLGLFAAGSAGSSPGHLSFGIGNLFAVDPATAVALPGGQRVSFRLKFMSDIKPVAGLSSAAWGKMVEAVRSDFARTGDQVDAWKTVQALEAQPSVTRPEKALRDHSHDLGTGIVALPAQGREAILVGFVDGRWGWVTIDRRTNCAVILGPDLPGCGRLQITDQRAYDMAALDPKQSDGRVYVPVRASSGRSDSYVFEQ</sequence>
<gene>
    <name evidence="1" type="ORF">MOC_1p0010</name>
</gene>
<name>A0A088B2A5_9HYPH</name>
<organism evidence="1">
    <name type="scientific">Methylobacterium oryzae CBMB20</name>
    <dbReference type="NCBI Taxonomy" id="693986"/>
    <lineage>
        <taxon>Bacteria</taxon>
        <taxon>Pseudomonadati</taxon>
        <taxon>Pseudomonadota</taxon>
        <taxon>Alphaproteobacteria</taxon>
        <taxon>Hyphomicrobiales</taxon>
        <taxon>Methylobacteriaceae</taxon>
        <taxon>Methylobacterium</taxon>
    </lineage>
</organism>